<evidence type="ECO:0000313" key="2">
    <source>
        <dbReference type="Proteomes" id="UP000184386"/>
    </source>
</evidence>
<protein>
    <recommendedName>
        <fullName evidence="3">BclA C-terminal domain-containing protein</fullName>
    </recommendedName>
</protein>
<organism evidence="1 2">
    <name type="scientific">Anaerocolumna jejuensis DSM 15929</name>
    <dbReference type="NCBI Taxonomy" id="1121322"/>
    <lineage>
        <taxon>Bacteria</taxon>
        <taxon>Bacillati</taxon>
        <taxon>Bacillota</taxon>
        <taxon>Clostridia</taxon>
        <taxon>Lachnospirales</taxon>
        <taxon>Lachnospiraceae</taxon>
        <taxon>Anaerocolumna</taxon>
    </lineage>
</organism>
<dbReference type="Gene3D" id="2.60.120.40">
    <property type="match status" value="1"/>
</dbReference>
<accession>A0A1M6MV61</accession>
<proteinExistence type="predicted"/>
<keyword evidence="2" id="KW-1185">Reference proteome</keyword>
<sequence>MLSNETDTVLTQTGVYLVIFEANVLGTLTSVSINLNGAPIPGGTTGDTATTIRVEITAIVEVTTVPAVLTVTNDSFISITFPDLAPGSVVAALTVLKLS</sequence>
<name>A0A1M6MV61_9FIRM</name>
<dbReference type="EMBL" id="FRAC01000007">
    <property type="protein sequence ID" value="SHJ87337.1"/>
    <property type="molecule type" value="Genomic_DNA"/>
</dbReference>
<dbReference type="STRING" id="1121322.SAMN02745136_01190"/>
<evidence type="ECO:0000313" key="1">
    <source>
        <dbReference type="EMBL" id="SHJ87337.1"/>
    </source>
</evidence>
<reference evidence="1" key="1">
    <citation type="submission" date="2016-11" db="EMBL/GenBank/DDBJ databases">
        <authorList>
            <person name="Jaros S."/>
            <person name="Januszkiewicz K."/>
            <person name="Wedrychowicz H."/>
        </authorList>
    </citation>
    <scope>NUCLEOTIDE SEQUENCE [LARGE SCALE GENOMIC DNA]</scope>
    <source>
        <strain evidence="1">DSM 15929</strain>
    </source>
</reference>
<dbReference type="Proteomes" id="UP000184386">
    <property type="component" value="Unassembled WGS sequence"/>
</dbReference>
<gene>
    <name evidence="1" type="ORF">SAMN02745136_01190</name>
</gene>
<evidence type="ECO:0008006" key="3">
    <source>
        <dbReference type="Google" id="ProtNLM"/>
    </source>
</evidence>
<dbReference type="InterPro" id="IPR008983">
    <property type="entry name" value="Tumour_necrosis_fac-like_dom"/>
</dbReference>
<dbReference type="AlphaFoldDB" id="A0A1M6MV61"/>